<dbReference type="RefSeq" id="XP_018026846.1">
    <property type="nucleotide sequence ID" value="XM_018171357.1"/>
</dbReference>
<dbReference type="GO" id="GO:0008146">
    <property type="term" value="F:sulfotransferase activity"/>
    <property type="evidence" value="ECO:0007669"/>
    <property type="project" value="InterPro"/>
</dbReference>
<reference evidence="5" key="1">
    <citation type="submission" date="2025-08" db="UniProtKB">
        <authorList>
            <consortium name="RefSeq"/>
        </authorList>
    </citation>
    <scope>IDENTIFICATION</scope>
    <source>
        <tissue evidence="5">Whole organism</tissue>
    </source>
</reference>
<proteinExistence type="inferred from homology"/>
<feature type="domain" description="Sulfotransferase" evidence="3">
    <location>
        <begin position="55"/>
        <end position="246"/>
    </location>
</feature>
<dbReference type="InterPro" id="IPR000863">
    <property type="entry name" value="Sulfotransferase_dom"/>
</dbReference>
<dbReference type="GeneID" id="108682227"/>
<dbReference type="SUPFAM" id="SSF52540">
    <property type="entry name" value="P-loop containing nucleoside triphosphate hydrolases"/>
    <property type="match status" value="1"/>
</dbReference>
<dbReference type="OMA" id="PAYQFET"/>
<dbReference type="PANTHER" id="PTHR11783">
    <property type="entry name" value="SULFOTRANSFERASE SULT"/>
    <property type="match status" value="1"/>
</dbReference>
<name>A0A8B7PN46_HYAAZ</name>
<dbReference type="AlphaFoldDB" id="A0A8B7PN46"/>
<evidence type="ECO:0000256" key="1">
    <source>
        <dbReference type="ARBA" id="ARBA00005771"/>
    </source>
</evidence>
<gene>
    <name evidence="5" type="primary">LOC108682227</name>
</gene>
<comment type="similarity">
    <text evidence="1">Belongs to the sulfotransferase 1 family.</text>
</comment>
<dbReference type="OrthoDB" id="205623at2759"/>
<accession>A0A8B7PN46</accession>
<evidence type="ECO:0000259" key="3">
    <source>
        <dbReference type="Pfam" id="PF00685"/>
    </source>
</evidence>
<dbReference type="Proteomes" id="UP000694843">
    <property type="component" value="Unplaced"/>
</dbReference>
<evidence type="ECO:0000313" key="5">
    <source>
        <dbReference type="RefSeq" id="XP_018026846.1"/>
    </source>
</evidence>
<keyword evidence="2" id="KW-0808">Transferase</keyword>
<protein>
    <submittedName>
        <fullName evidence="5">Sulfotransferase 1C4</fullName>
    </submittedName>
</protein>
<evidence type="ECO:0000313" key="4">
    <source>
        <dbReference type="Proteomes" id="UP000694843"/>
    </source>
</evidence>
<dbReference type="Pfam" id="PF00685">
    <property type="entry name" value="Sulfotransfer_1"/>
    <property type="match status" value="1"/>
</dbReference>
<sequence length="259" mass="29969">MSLPTGHKILPLTKRQAEIERADFLADGLEDKGAFANLTKQQGKDPDKGVFLDIARAAKKPRVIKTHLSFDFLNETALSKAKIVYTIRDPRDVCISYHHHSRLFKYEGFTGTFDEYVDAFVEDSVTYGPYWPHVKAAWDRRHLPNLYILFYEKMKKNPKEEFTKLNQFLGANLTEQQIDKIVHYTSFSEMKKRDDHVINKGDEEVFLDTVLAKNEGGFFKTGTSGGWKKVLTQEQKDKFEAWIEKNCPDKEIMETILNP</sequence>
<keyword evidence="4" id="KW-1185">Reference proteome</keyword>
<dbReference type="KEGG" id="hazt:108682227"/>
<organism evidence="4 5">
    <name type="scientific">Hyalella azteca</name>
    <name type="common">Amphipod</name>
    <dbReference type="NCBI Taxonomy" id="294128"/>
    <lineage>
        <taxon>Eukaryota</taxon>
        <taxon>Metazoa</taxon>
        <taxon>Ecdysozoa</taxon>
        <taxon>Arthropoda</taxon>
        <taxon>Crustacea</taxon>
        <taxon>Multicrustacea</taxon>
        <taxon>Malacostraca</taxon>
        <taxon>Eumalacostraca</taxon>
        <taxon>Peracarida</taxon>
        <taxon>Amphipoda</taxon>
        <taxon>Senticaudata</taxon>
        <taxon>Talitrida</taxon>
        <taxon>Talitroidea</taxon>
        <taxon>Hyalellidae</taxon>
        <taxon>Hyalella</taxon>
    </lineage>
</organism>
<evidence type="ECO:0000256" key="2">
    <source>
        <dbReference type="ARBA" id="ARBA00022679"/>
    </source>
</evidence>
<dbReference type="Gene3D" id="3.40.50.300">
    <property type="entry name" value="P-loop containing nucleotide triphosphate hydrolases"/>
    <property type="match status" value="1"/>
</dbReference>
<dbReference type="InterPro" id="IPR027417">
    <property type="entry name" value="P-loop_NTPase"/>
</dbReference>